<reference evidence="11 12" key="1">
    <citation type="journal article" date="2015" name="G3 (Bethesda)">
        <title>Insights into Ongoing Evolution of the Hexachlorocyclohexane Catabolic Pathway from Comparative Genomics of Ten Sphingomonadaceae Strains.</title>
        <authorList>
            <person name="Pearce S.L."/>
            <person name="Oakeshott J.G."/>
            <person name="Pandey G."/>
        </authorList>
    </citation>
    <scope>NUCLEOTIDE SEQUENCE [LARGE SCALE GENOMIC DNA]</scope>
    <source>
        <strain evidence="11 12">LL02</strain>
    </source>
</reference>
<feature type="transmembrane region" description="Helical" evidence="9">
    <location>
        <begin position="366"/>
        <end position="387"/>
    </location>
</feature>
<feature type="transmembrane region" description="Helical" evidence="9">
    <location>
        <begin position="393"/>
        <end position="416"/>
    </location>
</feature>
<dbReference type="AlphaFoldDB" id="A0A0J7XIY2"/>
<evidence type="ECO:0000256" key="6">
    <source>
        <dbReference type="ARBA" id="ARBA00022692"/>
    </source>
</evidence>
<dbReference type="PANTHER" id="PTHR32063:SF10">
    <property type="entry name" value="EFFLUX PUMP MEMBRANE TRANSPORTER"/>
    <property type="match status" value="1"/>
</dbReference>
<dbReference type="SUPFAM" id="SSF82714">
    <property type="entry name" value="Multidrug efflux transporter AcrB TolC docking domain, DN and DC subdomains"/>
    <property type="match status" value="2"/>
</dbReference>
<dbReference type="InterPro" id="IPR004764">
    <property type="entry name" value="MdtF-like"/>
</dbReference>
<evidence type="ECO:0000256" key="5">
    <source>
        <dbReference type="ARBA" id="ARBA00022519"/>
    </source>
</evidence>
<dbReference type="PRINTS" id="PR00702">
    <property type="entry name" value="ACRIFLAVINRP"/>
</dbReference>
<dbReference type="OrthoDB" id="9807350at2"/>
<dbReference type="NCBIfam" id="NF000282">
    <property type="entry name" value="RND_permease_1"/>
    <property type="match status" value="1"/>
</dbReference>
<evidence type="ECO:0000313" key="12">
    <source>
        <dbReference type="Proteomes" id="UP000052268"/>
    </source>
</evidence>
<feature type="transmembrane region" description="Helical" evidence="9">
    <location>
        <begin position="547"/>
        <end position="567"/>
    </location>
</feature>
<feature type="transmembrane region" description="Helical" evidence="9">
    <location>
        <begin position="913"/>
        <end position="933"/>
    </location>
</feature>
<feature type="transmembrane region" description="Helical" evidence="9">
    <location>
        <begin position="437"/>
        <end position="458"/>
    </location>
</feature>
<dbReference type="Gene3D" id="3.30.70.1440">
    <property type="entry name" value="Multidrug efflux transporter AcrB pore domain"/>
    <property type="match status" value="1"/>
</dbReference>
<evidence type="ECO:0000256" key="10">
    <source>
        <dbReference type="SAM" id="MobiDB-lite"/>
    </source>
</evidence>
<sequence length="1076" mass="114611">MDRFFVYKPVFAWVIAAFIALAGVISLVSLPIEQYPSVAPPSLTLSFTYTGADAETLDKNVTSVIERELNGIDGFLYMTSTSRSNGSASIVLTFQSGTDIDVARTQVQDRVSRAEARLPEEVRRLGIQINSNSSGFLMMLALSSKTGKLSPLEMGNFAANGVVNELRRVPGVGDVQLFGSQYAMRVWLDPAKLSGFGLSPSAVLNAITEQNSQTAGGGLGEQPVTRETEFTAKIVTQNRFSDPEQFRNIIIRANTDGSMVRLRDVARVELGNDSYAFKAQLNGKQIAGMGVQLAVGANAVQTATAIRARMDELQKNFPADMTWSVPFDTTPFINASIDSVIQTLIEAMVLVFIVMFLFLQNWRSTLIPAVVVPIALLGACLGLYLFGFTINTLSLFGMVVAIGILVDDAIVVVENVERLMANEGLSPRRATVKAMGQIRGAIIGITLVLIAVFVPMAFFPGSTGGIYRQFSVTLAVSIFFSAVLALTLTPALCATLLKPHKHHDKDTPPPTGIRGLPRRFFNGFNDRFGRATDKYGRAVGRMTAAPLRWLVVFVAMLGVTALLFTRLPGGFLPNEDQGYFLVSYDAPPSATIAMTEGAVKQAEAYLAGQTKVRNVMSIIGYNFFGQGQSAAMSFVDLKPWDERTGSAEGVDALIGGTMAAVSNIVSATIFPINPPPIQSLGNATGFSMKIEDRSGTDRAGLLAARAAILAKAAKDPALAGVRPDGQGDAPQLYVDIDRVQARALGLQIADVNATLAINFGSAYANDFSRDGNVLRVYLQADAAHRMTAQDVLNLRVPVTGATASGASETKLVPFSAFTQVSWKTAPLQVERYNGYPSLSISGQAAPGQSSGAALTAMEKIASETLSGSMAYEWTGTAYEEKQAGGQIAMLLGLSMLVVFLLLSALYNSWAIPVSVLLVVPFGVLGAVLFTMLRGLSADVYFNVGLITIIGLAAKNAILIVEFAIDDEKGDTTADEATVEAARQRLRPILMTSLAFILGMIPLVVASGAGAASRHAVGTGVMGGMIAATVLGLFFTPVFYIAARRWLVRPHDPEAEDAQEDARAGHDGTQAGGPAHA</sequence>
<dbReference type="GO" id="GO:0015562">
    <property type="term" value="F:efflux transmembrane transporter activity"/>
    <property type="evidence" value="ECO:0007669"/>
    <property type="project" value="InterPro"/>
</dbReference>
<feature type="transmembrane region" description="Helical" evidence="9">
    <location>
        <begin position="939"/>
        <end position="964"/>
    </location>
</feature>
<feature type="transmembrane region" description="Helical" evidence="9">
    <location>
        <begin position="470"/>
        <end position="497"/>
    </location>
</feature>
<dbReference type="Gene3D" id="3.30.2090.10">
    <property type="entry name" value="Multidrug efflux transporter AcrB TolC docking domain, DN and DC subdomains"/>
    <property type="match status" value="2"/>
</dbReference>
<dbReference type="Gene3D" id="3.30.70.1430">
    <property type="entry name" value="Multidrug efflux transporter AcrB pore domain"/>
    <property type="match status" value="2"/>
</dbReference>
<keyword evidence="8 9" id="KW-0472">Membrane</keyword>
<comment type="similarity">
    <text evidence="2 9">Belongs to the resistance-nodulation-cell division (RND) (TC 2.A.6) family.</text>
</comment>
<dbReference type="EMBL" id="JACU01000010">
    <property type="protein sequence ID" value="KMS51986.1"/>
    <property type="molecule type" value="Genomic_DNA"/>
</dbReference>
<keyword evidence="4" id="KW-1003">Cell membrane</keyword>
<dbReference type="RefSeq" id="WP_059153141.1">
    <property type="nucleotide sequence ID" value="NZ_KQ130457.1"/>
</dbReference>
<dbReference type="InterPro" id="IPR001036">
    <property type="entry name" value="Acrflvin-R"/>
</dbReference>
<dbReference type="PANTHER" id="PTHR32063">
    <property type="match status" value="1"/>
</dbReference>
<protein>
    <recommendedName>
        <fullName evidence="9">Efflux pump membrane transporter</fullName>
    </recommendedName>
</protein>
<keyword evidence="12" id="KW-1185">Reference proteome</keyword>
<feature type="transmembrane region" description="Helical" evidence="9">
    <location>
        <begin position="12"/>
        <end position="32"/>
    </location>
</feature>
<gene>
    <name evidence="11" type="ORF">V474_02755</name>
</gene>
<evidence type="ECO:0000256" key="8">
    <source>
        <dbReference type="ARBA" id="ARBA00023136"/>
    </source>
</evidence>
<keyword evidence="7 9" id="KW-1133">Transmembrane helix</keyword>
<evidence type="ECO:0000256" key="3">
    <source>
        <dbReference type="ARBA" id="ARBA00022448"/>
    </source>
</evidence>
<dbReference type="GO" id="GO:0005886">
    <property type="term" value="C:plasma membrane"/>
    <property type="evidence" value="ECO:0007669"/>
    <property type="project" value="UniProtKB-SubCell"/>
</dbReference>
<dbReference type="SUPFAM" id="SSF82693">
    <property type="entry name" value="Multidrug efflux transporter AcrB pore domain, PN1, PN2, PC1 and PC2 subdomains"/>
    <property type="match status" value="4"/>
</dbReference>
<feature type="transmembrane region" description="Helical" evidence="9">
    <location>
        <begin position="340"/>
        <end position="359"/>
    </location>
</feature>
<accession>A0A0J7XIY2</accession>
<evidence type="ECO:0000256" key="1">
    <source>
        <dbReference type="ARBA" id="ARBA00004429"/>
    </source>
</evidence>
<dbReference type="FunFam" id="1.20.1640.10:FF:000001">
    <property type="entry name" value="Efflux pump membrane transporter"/>
    <property type="match status" value="1"/>
</dbReference>
<keyword evidence="3 9" id="KW-0813">Transport</keyword>
<feature type="transmembrane region" description="Helical" evidence="9">
    <location>
        <begin position="887"/>
        <end position="906"/>
    </location>
</feature>
<dbReference type="Gene3D" id="3.30.70.1320">
    <property type="entry name" value="Multidrug efflux transporter AcrB pore domain like"/>
    <property type="match status" value="1"/>
</dbReference>
<comment type="caution">
    <text evidence="11">The sequence shown here is derived from an EMBL/GenBank/DDBJ whole genome shotgun (WGS) entry which is preliminary data.</text>
</comment>
<organism evidence="11 12">
    <name type="scientific">Novosphingobium barchaimii LL02</name>
    <dbReference type="NCBI Taxonomy" id="1114963"/>
    <lineage>
        <taxon>Bacteria</taxon>
        <taxon>Pseudomonadati</taxon>
        <taxon>Pseudomonadota</taxon>
        <taxon>Alphaproteobacteria</taxon>
        <taxon>Sphingomonadales</taxon>
        <taxon>Sphingomonadaceae</taxon>
        <taxon>Novosphingobium</taxon>
    </lineage>
</organism>
<feature type="transmembrane region" description="Helical" evidence="9">
    <location>
        <begin position="1020"/>
        <end position="1042"/>
    </location>
</feature>
<dbReference type="SUPFAM" id="SSF82866">
    <property type="entry name" value="Multidrug efflux transporter AcrB transmembrane domain"/>
    <property type="match status" value="2"/>
</dbReference>
<proteinExistence type="inferred from homology"/>
<evidence type="ECO:0000256" key="2">
    <source>
        <dbReference type="ARBA" id="ARBA00010942"/>
    </source>
</evidence>
<evidence type="ECO:0000256" key="4">
    <source>
        <dbReference type="ARBA" id="ARBA00022475"/>
    </source>
</evidence>
<evidence type="ECO:0000256" key="7">
    <source>
        <dbReference type="ARBA" id="ARBA00022989"/>
    </source>
</evidence>
<comment type="subcellular location">
    <subcellularLocation>
        <location evidence="1 9">Cell inner membrane</location>
        <topology evidence="1 9">Multi-pass membrane protein</topology>
    </subcellularLocation>
</comment>
<keyword evidence="5 9" id="KW-0997">Cell inner membrane</keyword>
<dbReference type="InterPro" id="IPR027463">
    <property type="entry name" value="AcrB_DN_DC_subdom"/>
</dbReference>
<dbReference type="Proteomes" id="UP000052268">
    <property type="component" value="Unassembled WGS sequence"/>
</dbReference>
<keyword evidence="6 9" id="KW-0812">Transmembrane</keyword>
<dbReference type="Pfam" id="PF00873">
    <property type="entry name" value="ACR_tran"/>
    <property type="match status" value="1"/>
</dbReference>
<dbReference type="FunFam" id="3.30.70.1430:FF:000001">
    <property type="entry name" value="Efflux pump membrane transporter"/>
    <property type="match status" value="1"/>
</dbReference>
<feature type="region of interest" description="Disordered" evidence="10">
    <location>
        <begin position="1051"/>
        <end position="1076"/>
    </location>
</feature>
<dbReference type="GO" id="GO:0009636">
    <property type="term" value="P:response to toxic substance"/>
    <property type="evidence" value="ECO:0007669"/>
    <property type="project" value="UniProtKB-ARBA"/>
</dbReference>
<dbReference type="PATRIC" id="fig|1114963.3.peg.4172"/>
<evidence type="ECO:0000313" key="11">
    <source>
        <dbReference type="EMBL" id="KMS51986.1"/>
    </source>
</evidence>
<name>A0A0J7XIY2_9SPHN</name>
<evidence type="ECO:0000256" key="9">
    <source>
        <dbReference type="RuleBase" id="RU364070"/>
    </source>
</evidence>
<feature type="transmembrane region" description="Helical" evidence="9">
    <location>
        <begin position="985"/>
        <end position="1008"/>
    </location>
</feature>
<dbReference type="Gene3D" id="1.20.1640.10">
    <property type="entry name" value="Multidrug efflux transporter AcrB transmembrane domain"/>
    <property type="match status" value="2"/>
</dbReference>
<dbReference type="GO" id="GO:0042910">
    <property type="term" value="F:xenobiotic transmembrane transporter activity"/>
    <property type="evidence" value="ECO:0007669"/>
    <property type="project" value="TreeGrafter"/>
</dbReference>
<dbReference type="NCBIfam" id="TIGR00915">
    <property type="entry name" value="2A0602"/>
    <property type="match status" value="1"/>
</dbReference>